<accession>A0A382JC24</accession>
<dbReference type="Pfam" id="PF02779">
    <property type="entry name" value="Transket_pyr"/>
    <property type="match status" value="1"/>
</dbReference>
<gene>
    <name evidence="2" type="ORF">METZ01_LOCUS261766</name>
</gene>
<feature type="non-terminal residue" evidence="2">
    <location>
        <position position="144"/>
    </location>
</feature>
<dbReference type="PANTHER" id="PTHR43825">
    <property type="entry name" value="PYRUVATE DEHYDROGENASE E1 COMPONENT"/>
    <property type="match status" value="1"/>
</dbReference>
<dbReference type="SUPFAM" id="SSF52518">
    <property type="entry name" value="Thiamin diphosphate-binding fold (THDP-binding)"/>
    <property type="match status" value="1"/>
</dbReference>
<evidence type="ECO:0000313" key="2">
    <source>
        <dbReference type="EMBL" id="SVC08912.1"/>
    </source>
</evidence>
<name>A0A382JC24_9ZZZZ</name>
<dbReference type="CDD" id="cd07033">
    <property type="entry name" value="TPP_PYR_DXS_TK_like"/>
    <property type="match status" value="1"/>
</dbReference>
<dbReference type="Gene3D" id="3.40.50.970">
    <property type="match status" value="1"/>
</dbReference>
<dbReference type="InterPro" id="IPR051157">
    <property type="entry name" value="PDH/Transketolase"/>
</dbReference>
<dbReference type="SMART" id="SM00861">
    <property type="entry name" value="Transket_pyr"/>
    <property type="match status" value="1"/>
</dbReference>
<dbReference type="PANTHER" id="PTHR43825:SF5">
    <property type="entry name" value="HYPOTHETICAL TRANSKETOLASE FAMILY PROTEIN"/>
    <property type="match status" value="1"/>
</dbReference>
<proteinExistence type="predicted"/>
<evidence type="ECO:0000259" key="1">
    <source>
        <dbReference type="SMART" id="SM00861"/>
    </source>
</evidence>
<protein>
    <recommendedName>
        <fullName evidence="1">Transketolase-like pyrimidine-binding domain-containing protein</fullName>
    </recommendedName>
</protein>
<dbReference type="InterPro" id="IPR005475">
    <property type="entry name" value="Transketolase-like_Pyr-bd"/>
</dbReference>
<feature type="domain" description="Transketolase-like pyrimidine-binding" evidence="1">
    <location>
        <begin position="1"/>
        <end position="142"/>
    </location>
</feature>
<organism evidence="2">
    <name type="scientific">marine metagenome</name>
    <dbReference type="NCBI Taxonomy" id="408172"/>
    <lineage>
        <taxon>unclassified sequences</taxon>
        <taxon>metagenomes</taxon>
        <taxon>ecological metagenomes</taxon>
    </lineage>
</organism>
<dbReference type="EMBL" id="UINC01072923">
    <property type="protein sequence ID" value="SVC08912.1"/>
    <property type="molecule type" value="Genomic_DNA"/>
</dbReference>
<dbReference type="AlphaFoldDB" id="A0A382JC24"/>
<reference evidence="2" key="1">
    <citation type="submission" date="2018-05" db="EMBL/GenBank/DDBJ databases">
        <authorList>
            <person name="Lanie J.A."/>
            <person name="Ng W.-L."/>
            <person name="Kazmierczak K.M."/>
            <person name="Andrzejewski T.M."/>
            <person name="Davidsen T.M."/>
            <person name="Wayne K.J."/>
            <person name="Tettelin H."/>
            <person name="Glass J.I."/>
            <person name="Rusch D."/>
            <person name="Podicherti R."/>
            <person name="Tsui H.-C.T."/>
            <person name="Winkler M.E."/>
        </authorList>
    </citation>
    <scope>NUCLEOTIDE SEQUENCE</scope>
</reference>
<dbReference type="InterPro" id="IPR029061">
    <property type="entry name" value="THDP-binding"/>
</dbReference>
<sequence length="144" mass="15406">MTGDVGFGLLEPLRDALGERFINAGVAEQNMVGVAAGMSAKGLEAWVYSIAPFVYARPFEQIRNDLAFHGLPVKLVGNGGGYAYGMQGPTHHAIEDYGVLLTLPTMSAFIPVFDADLGVVVDRAGSSSTPVYIRLGRDERPESF</sequence>